<dbReference type="Proteomes" id="UP000679575">
    <property type="component" value="Chromosome"/>
</dbReference>
<name>A0ABX7YY67_9GAMM</name>
<proteinExistence type="predicted"/>
<sequence>MKFITLLLALLIIGLMLYKQLEGLNHSVSSASDVTTTNSGVPLVPTSPKDLNTFASQVNKLVTDSAAQQQAQIQQQLDESNGNKKQP</sequence>
<dbReference type="EMBL" id="CP073587">
    <property type="protein sequence ID" value="QUN07131.1"/>
    <property type="molecule type" value="Genomic_DNA"/>
</dbReference>
<reference evidence="1 2" key="1">
    <citation type="submission" date="2021-04" db="EMBL/GenBank/DDBJ databases">
        <title>Novel species identification of genus Shewanella.</title>
        <authorList>
            <person name="Liu G."/>
        </authorList>
    </citation>
    <scope>NUCLEOTIDE SEQUENCE [LARGE SCALE GENOMIC DNA]</scope>
    <source>
        <strain evidence="1 2">FJAT-54481</strain>
    </source>
</reference>
<gene>
    <name evidence="1" type="ORF">KDN34_06790</name>
</gene>
<keyword evidence="2" id="KW-1185">Reference proteome</keyword>
<accession>A0ABX7YY67</accession>
<evidence type="ECO:0000313" key="2">
    <source>
        <dbReference type="Proteomes" id="UP000679575"/>
    </source>
</evidence>
<evidence type="ECO:0000313" key="1">
    <source>
        <dbReference type="EMBL" id="QUN07131.1"/>
    </source>
</evidence>
<protein>
    <submittedName>
        <fullName evidence="1">Uncharacterized protein</fullName>
    </submittedName>
</protein>
<organism evidence="1 2">
    <name type="scientific">Shewanella yunxiaonensis</name>
    <dbReference type="NCBI Taxonomy" id="2829809"/>
    <lineage>
        <taxon>Bacteria</taxon>
        <taxon>Pseudomonadati</taxon>
        <taxon>Pseudomonadota</taxon>
        <taxon>Gammaproteobacteria</taxon>
        <taxon>Alteromonadales</taxon>
        <taxon>Shewanellaceae</taxon>
        <taxon>Shewanella</taxon>
    </lineage>
</organism>
<dbReference type="RefSeq" id="WP_212596134.1">
    <property type="nucleotide sequence ID" value="NZ_CP073587.1"/>
</dbReference>